<feature type="region of interest" description="Disordered" evidence="1">
    <location>
        <begin position="1"/>
        <end position="42"/>
    </location>
</feature>
<keyword evidence="4" id="KW-1185">Reference proteome</keyword>
<feature type="transmembrane region" description="Helical" evidence="2">
    <location>
        <begin position="338"/>
        <end position="357"/>
    </location>
</feature>
<dbReference type="AlphaFoldDB" id="A0AAF0Y7W3"/>
<feature type="transmembrane region" description="Helical" evidence="2">
    <location>
        <begin position="238"/>
        <end position="256"/>
    </location>
</feature>
<keyword evidence="2" id="KW-0472">Membrane</keyword>
<feature type="compositionally biased region" description="Low complexity" evidence="1">
    <location>
        <begin position="9"/>
        <end position="39"/>
    </location>
</feature>
<feature type="transmembrane region" description="Helical" evidence="2">
    <location>
        <begin position="204"/>
        <end position="223"/>
    </location>
</feature>
<evidence type="ECO:0000256" key="1">
    <source>
        <dbReference type="SAM" id="MobiDB-lite"/>
    </source>
</evidence>
<reference evidence="3" key="1">
    <citation type="submission" date="2023-10" db="EMBL/GenBank/DDBJ databases">
        <authorList>
            <person name="Noh H."/>
        </authorList>
    </citation>
    <scope>NUCLEOTIDE SEQUENCE</scope>
    <source>
        <strain evidence="3">DUCC4014</strain>
    </source>
</reference>
<evidence type="ECO:0000256" key="2">
    <source>
        <dbReference type="SAM" id="Phobius"/>
    </source>
</evidence>
<evidence type="ECO:0000313" key="4">
    <source>
        <dbReference type="Proteomes" id="UP000827549"/>
    </source>
</evidence>
<sequence length="516" mass="54126">MPDERTPLVGASASAPPPTAAAGAYGTSPAVAQPPAVSPDTPLQERAAQLLASGGGDNSNLASIDLTHELASALYALHVVERHDRARGSARAAASRASATARQRAALRDHALAVLDEALHGEQPDENKDDEEDVLDLNFGLIIEPGNWTTVAALLSHHTTPGAVLAHPLIRAALPRAWSRPRRTTGRGLRVILQNAVTPARAHVLELVASLVFVALTLVTALVPDVDVRPDTSGPTTIVWSVWAWASFLASIFDTAHNRRGPSSTSRIMLLLPAQLAGILHPIPFTEGIAVALRTLAIPFSTLAVVLPAAPALPLLFPARLLPLATILAGILARGARAAALLIPLAAGLWALFAYALNGDVWRAGSVSTMTGPGGPVEVGVAPFETRVALFITLVLVIGLSAGLSILRALAPSNELHDGTWEAEYGPDIGHASRRALAAAVARYLPPSRDSAPPAPPLPIPFNLLMVPLDVAAGVWRVIRGEPPLHIRRARGWLAMIIVAVPCLVLAPLSHLLPSW</sequence>
<proteinExistence type="predicted"/>
<accession>A0AAF0Y7W3</accession>
<feature type="transmembrane region" description="Helical" evidence="2">
    <location>
        <begin position="493"/>
        <end position="513"/>
    </location>
</feature>
<keyword evidence="2" id="KW-1133">Transmembrane helix</keyword>
<dbReference type="EMBL" id="CP086715">
    <property type="protein sequence ID" value="WOO79351.1"/>
    <property type="molecule type" value="Genomic_DNA"/>
</dbReference>
<gene>
    <name evidence="3" type="ORF">LOC62_02G002874</name>
</gene>
<name>A0AAF0Y7W3_9TREE</name>
<feature type="transmembrane region" description="Helical" evidence="2">
    <location>
        <begin position="388"/>
        <end position="407"/>
    </location>
</feature>
<evidence type="ECO:0000313" key="3">
    <source>
        <dbReference type="EMBL" id="WOO79351.1"/>
    </source>
</evidence>
<protein>
    <submittedName>
        <fullName evidence="3">Uncharacterized protein</fullName>
    </submittedName>
</protein>
<organism evidence="3 4">
    <name type="scientific">Vanrija pseudolonga</name>
    <dbReference type="NCBI Taxonomy" id="143232"/>
    <lineage>
        <taxon>Eukaryota</taxon>
        <taxon>Fungi</taxon>
        <taxon>Dikarya</taxon>
        <taxon>Basidiomycota</taxon>
        <taxon>Agaricomycotina</taxon>
        <taxon>Tremellomycetes</taxon>
        <taxon>Trichosporonales</taxon>
        <taxon>Trichosporonaceae</taxon>
        <taxon>Vanrija</taxon>
    </lineage>
</organism>
<dbReference type="GeneID" id="87806121"/>
<feature type="transmembrane region" description="Helical" evidence="2">
    <location>
        <begin position="297"/>
        <end position="317"/>
    </location>
</feature>
<feature type="transmembrane region" description="Helical" evidence="2">
    <location>
        <begin position="268"/>
        <end position="285"/>
    </location>
</feature>
<dbReference type="Proteomes" id="UP000827549">
    <property type="component" value="Chromosome 2"/>
</dbReference>
<keyword evidence="2" id="KW-0812">Transmembrane</keyword>
<dbReference type="RefSeq" id="XP_062625383.1">
    <property type="nucleotide sequence ID" value="XM_062769399.1"/>
</dbReference>